<accession>A0A5J5E5E0</accession>
<protein>
    <submittedName>
        <fullName evidence="1">Uncharacterized protein</fullName>
    </submittedName>
</protein>
<sequence>MSDRIRLTPAMRDLLLDMYATGSAYPIDRNHQRTFDALEALDYIEHASWGRWQITPLGETVAKKLTERNQ</sequence>
<reference evidence="1 2" key="1">
    <citation type="journal article" date="2019" name="Syst. Appl. Microbiol.">
        <title>Characterization of Bifidobacterium species in feaces of the Egyptian fruit bat: Description of B. vespertilionis sp. nov. and B. rousetti sp. nov.</title>
        <authorList>
            <person name="Modesto M."/>
            <person name="Satti M."/>
            <person name="Watanabe K."/>
            <person name="Puglisi E."/>
            <person name="Morelli L."/>
            <person name="Huang C.-H."/>
            <person name="Liou J.-S."/>
            <person name="Miyashita M."/>
            <person name="Tamura T."/>
            <person name="Saito S."/>
            <person name="Mori K."/>
            <person name="Huang L."/>
            <person name="Sciavilla P."/>
            <person name="Sandri C."/>
            <person name="Spiezio C."/>
            <person name="Vitali F."/>
            <person name="Cavalieri D."/>
            <person name="Perpetuini G."/>
            <person name="Tofalo R."/>
            <person name="Bonetti A."/>
            <person name="Arita M."/>
            <person name="Mattarelli P."/>
        </authorList>
    </citation>
    <scope>NUCLEOTIDE SEQUENCE [LARGE SCALE GENOMIC DNA]</scope>
    <source>
        <strain evidence="1 2">RST19</strain>
    </source>
</reference>
<proteinExistence type="predicted"/>
<organism evidence="1 2">
    <name type="scientific">Bifidobacterium reuteri</name>
    <dbReference type="NCBI Taxonomy" id="983706"/>
    <lineage>
        <taxon>Bacteria</taxon>
        <taxon>Bacillati</taxon>
        <taxon>Actinomycetota</taxon>
        <taxon>Actinomycetes</taxon>
        <taxon>Bifidobacteriales</taxon>
        <taxon>Bifidobacteriaceae</taxon>
        <taxon>Bifidobacterium</taxon>
    </lineage>
</organism>
<gene>
    <name evidence="1" type="ORF">EMO92_08925</name>
</gene>
<comment type="caution">
    <text evidence="1">The sequence shown here is derived from an EMBL/GenBank/DDBJ whole genome shotgun (WGS) entry which is preliminary data.</text>
</comment>
<dbReference type="Proteomes" id="UP000326251">
    <property type="component" value="Unassembled WGS sequence"/>
</dbReference>
<evidence type="ECO:0000313" key="2">
    <source>
        <dbReference type="Proteomes" id="UP000326251"/>
    </source>
</evidence>
<name>A0A5J5E5E0_9BIFI</name>
<dbReference type="EMBL" id="RZUG01000018">
    <property type="protein sequence ID" value="KAA8824234.1"/>
    <property type="molecule type" value="Genomic_DNA"/>
</dbReference>
<dbReference type="AlphaFoldDB" id="A0A5J5E5E0"/>
<evidence type="ECO:0000313" key="1">
    <source>
        <dbReference type="EMBL" id="KAA8824234.1"/>
    </source>
</evidence>
<dbReference type="RefSeq" id="WP_150335851.1">
    <property type="nucleotide sequence ID" value="NZ_RZUG01000018.1"/>
</dbReference>